<dbReference type="PROSITE" id="PS51900">
    <property type="entry name" value="CB"/>
    <property type="match status" value="1"/>
</dbReference>
<accession>A0A7K0JGB7</accession>
<evidence type="ECO:0000256" key="1">
    <source>
        <dbReference type="ARBA" id="ARBA00022908"/>
    </source>
</evidence>
<keyword evidence="1" id="KW-0229">DNA integration</keyword>
<dbReference type="Gene3D" id="1.10.150.130">
    <property type="match status" value="1"/>
</dbReference>
<dbReference type="PANTHER" id="PTHR30349:SF90">
    <property type="entry name" value="TYROSINE RECOMBINASE XERD"/>
    <property type="match status" value="1"/>
</dbReference>
<protein>
    <submittedName>
        <fullName evidence="4">Tyrosine-type recombinase/integrase</fullName>
    </submittedName>
</protein>
<reference evidence="4 5" key="1">
    <citation type="submission" date="2019-09" db="EMBL/GenBank/DDBJ databases">
        <title>In-depth cultivation of the pig gut microbiome towards novel bacterial diversity and tailored functional studies.</title>
        <authorList>
            <person name="Wylensek D."/>
            <person name="Hitch T.C.A."/>
            <person name="Clavel T."/>
        </authorList>
    </citation>
    <scope>NUCLEOTIDE SEQUENCE [LARGE SCALE GENOMIC DNA]</scope>
    <source>
        <strain evidence="4 5">WCA-389-WT-3C</strain>
    </source>
</reference>
<dbReference type="Gene3D" id="1.10.443.10">
    <property type="entry name" value="Intergrase catalytic core"/>
    <property type="match status" value="1"/>
</dbReference>
<dbReference type="InterPro" id="IPR013762">
    <property type="entry name" value="Integrase-like_cat_sf"/>
</dbReference>
<dbReference type="GO" id="GO:0003677">
    <property type="term" value="F:DNA binding"/>
    <property type="evidence" value="ECO:0007669"/>
    <property type="project" value="UniProtKB-UniRule"/>
</dbReference>
<dbReference type="PANTHER" id="PTHR30349">
    <property type="entry name" value="PHAGE INTEGRASE-RELATED"/>
    <property type="match status" value="1"/>
</dbReference>
<dbReference type="EMBL" id="VULU01000021">
    <property type="protein sequence ID" value="MSS49062.1"/>
    <property type="molecule type" value="Genomic_DNA"/>
</dbReference>
<dbReference type="Pfam" id="PF00589">
    <property type="entry name" value="Phage_integrase"/>
    <property type="match status" value="1"/>
</dbReference>
<gene>
    <name evidence="4" type="ORF">FYJ30_12350</name>
</gene>
<evidence type="ECO:0000256" key="3">
    <source>
        <dbReference type="ARBA" id="ARBA00023172"/>
    </source>
</evidence>
<dbReference type="InterPro" id="IPR011010">
    <property type="entry name" value="DNA_brk_join_enz"/>
</dbReference>
<comment type="caution">
    <text evidence="4">The sequence shown here is derived from an EMBL/GenBank/DDBJ whole genome shotgun (WGS) entry which is preliminary data.</text>
</comment>
<dbReference type="GO" id="GO:0015074">
    <property type="term" value="P:DNA integration"/>
    <property type="evidence" value="ECO:0007669"/>
    <property type="project" value="UniProtKB-KW"/>
</dbReference>
<dbReference type="InterPro" id="IPR010998">
    <property type="entry name" value="Integrase_recombinase_N"/>
</dbReference>
<dbReference type="InterPro" id="IPR050090">
    <property type="entry name" value="Tyrosine_recombinase_XerCD"/>
</dbReference>
<dbReference type="Pfam" id="PF02899">
    <property type="entry name" value="Phage_int_SAM_1"/>
    <property type="match status" value="1"/>
</dbReference>
<dbReference type="InterPro" id="IPR044068">
    <property type="entry name" value="CB"/>
</dbReference>
<dbReference type="AlphaFoldDB" id="A0A7K0JGB7"/>
<evidence type="ECO:0000313" key="4">
    <source>
        <dbReference type="EMBL" id="MSS49062.1"/>
    </source>
</evidence>
<keyword evidence="3" id="KW-0233">DNA recombination</keyword>
<proteinExistence type="predicted"/>
<evidence type="ECO:0000256" key="2">
    <source>
        <dbReference type="ARBA" id="ARBA00023125"/>
    </source>
</evidence>
<dbReference type="InterPro" id="IPR004107">
    <property type="entry name" value="Integrase_SAM-like_N"/>
</dbReference>
<dbReference type="Proteomes" id="UP000460950">
    <property type="component" value="Unassembled WGS sequence"/>
</dbReference>
<keyword evidence="2" id="KW-0238">DNA-binding</keyword>
<evidence type="ECO:0000313" key="5">
    <source>
        <dbReference type="Proteomes" id="UP000460950"/>
    </source>
</evidence>
<dbReference type="SUPFAM" id="SSF56349">
    <property type="entry name" value="DNA breaking-rejoining enzymes"/>
    <property type="match status" value="1"/>
</dbReference>
<dbReference type="CDD" id="cd01188">
    <property type="entry name" value="INT_RitA_C_like"/>
    <property type="match status" value="1"/>
</dbReference>
<name>A0A7K0JGB7_PHOVU</name>
<organism evidence="4 5">
    <name type="scientific">Phocaeicola vulgatus</name>
    <name type="common">Bacteroides vulgatus</name>
    <dbReference type="NCBI Taxonomy" id="821"/>
    <lineage>
        <taxon>Bacteria</taxon>
        <taxon>Pseudomonadati</taxon>
        <taxon>Bacteroidota</taxon>
        <taxon>Bacteroidia</taxon>
        <taxon>Bacteroidales</taxon>
        <taxon>Bacteroidaceae</taxon>
        <taxon>Phocaeicola</taxon>
    </lineage>
</organism>
<dbReference type="PROSITE" id="PS51898">
    <property type="entry name" value="TYR_RECOMBINASE"/>
    <property type="match status" value="1"/>
</dbReference>
<dbReference type="GO" id="GO:0006310">
    <property type="term" value="P:DNA recombination"/>
    <property type="evidence" value="ECO:0007669"/>
    <property type="project" value="UniProtKB-KW"/>
</dbReference>
<dbReference type="RefSeq" id="WP_154577492.1">
    <property type="nucleotide sequence ID" value="NZ_DAWEEQ010000129.1"/>
</dbReference>
<sequence>MLETIIRRKWYLQKHLDAPLLKERENYLAFMAEKRNYSHNYLLSLADYLLLIVTSLKLEDGFSEQVPISSIKDAAITWSKTKKNHPMKRKDNSPSSVRKYMDIAFSWLAYIGKLDGIYTNNAIILNRLFTRKHHKLRYLTYPLLKERAEYLQIWEDKGAATQTLRDIAAYQLHLIDYLHVEDRRMVSIEDIRESADSWMTVQKPGVRDASGIYARRRFISYTTSWLSYMGQLICEDDAFPFKEHVMEYLDWLKQNKGYSSSTTEGRYSQLKTMMLNLKVDGLKDITSSVLDDYIRKRHDEDGCNRRTIADTVTVLRGFFRYAEEKGLCNPGLVYSLKAPRVYAHENLPSFVPWETVQDILQSKKDAAGTGVRDYAILLLLTVYGLRCSEVTNMKLKDIDWRNETLYLRRTKNCRPQVLPLLPIVGDAIIRYIKEARFNKSGNEYLFLCRRAPHEQLSTSTIYKLVRDELKGKGLELRHYGLHSLRHTCATRLINTGHSLKEIADLLGHIGLDTTRIYAKVDIKNLRKVADMDWEGLL</sequence>
<dbReference type="InterPro" id="IPR002104">
    <property type="entry name" value="Integrase_catalytic"/>
</dbReference>